<organism evidence="2 3">
    <name type="scientific">Natrinema saccharevitans</name>
    <dbReference type="NCBI Taxonomy" id="301967"/>
    <lineage>
        <taxon>Archaea</taxon>
        <taxon>Methanobacteriati</taxon>
        <taxon>Methanobacteriota</taxon>
        <taxon>Stenosarchaea group</taxon>
        <taxon>Halobacteria</taxon>
        <taxon>Halobacteriales</taxon>
        <taxon>Natrialbaceae</taxon>
        <taxon>Natrinema</taxon>
    </lineage>
</organism>
<keyword evidence="3" id="KW-1185">Reference proteome</keyword>
<sequence length="275" mass="31047">MRCETVCVLLEDDFLPAYRATALRELVDRTAVEIPLVVINDESRRFRDRSIRYLLGRSRNWGAWLPVWAGTELSRAIRGPPSYDEPRHFSTVDALANADVVRCSPDRKNEIWRSIPDPVVDRIADETDVVVRFGFGLLTGRILDAPDCGVLSFHFGDIRKYRGRIGPLWEYIDGEGSVGVTLQQLTDQIDGGRIVAIDHVPVRSHDTYGAIKRRQRTSIMSELLIDGLANLNSPEFEPTVPDSLGTYRSAPSVRETLAFLRKHGTNAIRRELTTF</sequence>
<dbReference type="InterPro" id="IPR036477">
    <property type="entry name" value="Formyl_transf_N_sf"/>
</dbReference>
<dbReference type="OrthoDB" id="168093at2157"/>
<dbReference type="Proteomes" id="UP000189370">
    <property type="component" value="Unassembled WGS sequence"/>
</dbReference>
<dbReference type="STRING" id="301967.A6E15_03660"/>
<proteinExistence type="predicted"/>
<dbReference type="GO" id="GO:0016740">
    <property type="term" value="F:transferase activity"/>
    <property type="evidence" value="ECO:0007669"/>
    <property type="project" value="UniProtKB-KW"/>
</dbReference>
<protein>
    <submittedName>
        <fullName evidence="2">Formyl transferase</fullName>
    </submittedName>
</protein>
<feature type="domain" description="Formyl transferase N-terminal" evidence="1">
    <location>
        <begin position="126"/>
        <end position="217"/>
    </location>
</feature>
<dbReference type="RefSeq" id="WP_076143780.1">
    <property type="nucleotide sequence ID" value="NZ_LWLN01000001.1"/>
</dbReference>
<dbReference type="EMBL" id="LWLN01000001">
    <property type="protein sequence ID" value="OLZ40130.1"/>
    <property type="molecule type" value="Genomic_DNA"/>
</dbReference>
<comment type="caution">
    <text evidence="2">The sequence shown here is derived from an EMBL/GenBank/DDBJ whole genome shotgun (WGS) entry which is preliminary data.</text>
</comment>
<evidence type="ECO:0000313" key="2">
    <source>
        <dbReference type="EMBL" id="OLZ40130.1"/>
    </source>
</evidence>
<accession>A0A1S8ATU8</accession>
<evidence type="ECO:0000313" key="3">
    <source>
        <dbReference type="Proteomes" id="UP000189370"/>
    </source>
</evidence>
<evidence type="ECO:0000259" key="1">
    <source>
        <dbReference type="Pfam" id="PF00551"/>
    </source>
</evidence>
<reference evidence="3" key="1">
    <citation type="submission" date="2016-04" db="EMBL/GenBank/DDBJ databases">
        <authorList>
            <person name="Chen S.-C."/>
            <person name="Lai M.-C."/>
        </authorList>
    </citation>
    <scope>NUCLEOTIDE SEQUENCE [LARGE SCALE GENOMIC DNA]</scope>
    <source>
        <strain evidence="3">AB14</strain>
    </source>
</reference>
<dbReference type="Pfam" id="PF00551">
    <property type="entry name" value="Formyl_trans_N"/>
    <property type="match status" value="1"/>
</dbReference>
<dbReference type="AlphaFoldDB" id="A0A1S8ATU8"/>
<name>A0A1S8ATU8_9EURY</name>
<dbReference type="InterPro" id="IPR002376">
    <property type="entry name" value="Formyl_transf_N"/>
</dbReference>
<dbReference type="Gene3D" id="3.40.50.170">
    <property type="entry name" value="Formyl transferase, N-terminal domain"/>
    <property type="match status" value="1"/>
</dbReference>
<gene>
    <name evidence="2" type="ORF">A6E15_03660</name>
</gene>
<dbReference type="SUPFAM" id="SSF53328">
    <property type="entry name" value="Formyltransferase"/>
    <property type="match status" value="1"/>
</dbReference>
<keyword evidence="2" id="KW-0808">Transferase</keyword>